<reference evidence="2" key="1">
    <citation type="submission" date="2021-11" db="EMBL/GenBank/DDBJ databases">
        <title>Description of a new species Pelosinus isolated from the bottom sediments of Lake Baikal.</title>
        <authorList>
            <person name="Zakharyuk A."/>
        </authorList>
    </citation>
    <scope>NUCLEOTIDE SEQUENCE</scope>
    <source>
        <strain evidence="2">Bkl1</strain>
    </source>
</reference>
<name>A0ABS8I0G0_9FIRM</name>
<dbReference type="PANTHER" id="PTHR43155:SF2">
    <property type="entry name" value="CYCLIC DI-GMP PHOSPHODIESTERASE PA4108"/>
    <property type="match status" value="1"/>
</dbReference>
<comment type="caution">
    <text evidence="2">The sequence shown here is derived from an EMBL/GenBank/DDBJ whole genome shotgun (WGS) entry which is preliminary data.</text>
</comment>
<dbReference type="PROSITE" id="PS51832">
    <property type="entry name" value="HD_GYP"/>
    <property type="match status" value="1"/>
</dbReference>
<organism evidence="2 3">
    <name type="scientific">Pelosinus baikalensis</name>
    <dbReference type="NCBI Taxonomy" id="2892015"/>
    <lineage>
        <taxon>Bacteria</taxon>
        <taxon>Bacillati</taxon>
        <taxon>Bacillota</taxon>
        <taxon>Negativicutes</taxon>
        <taxon>Selenomonadales</taxon>
        <taxon>Sporomusaceae</taxon>
        <taxon>Pelosinus</taxon>
    </lineage>
</organism>
<dbReference type="SUPFAM" id="SSF109604">
    <property type="entry name" value="HD-domain/PDEase-like"/>
    <property type="match status" value="1"/>
</dbReference>
<dbReference type="SMART" id="SM00471">
    <property type="entry name" value="HDc"/>
    <property type="match status" value="1"/>
</dbReference>
<evidence type="ECO:0000313" key="3">
    <source>
        <dbReference type="Proteomes" id="UP001165492"/>
    </source>
</evidence>
<dbReference type="CDD" id="cd00077">
    <property type="entry name" value="HDc"/>
    <property type="match status" value="1"/>
</dbReference>
<gene>
    <name evidence="2" type="ORF">LMF89_21065</name>
</gene>
<protein>
    <submittedName>
        <fullName evidence="2">HD-GYP domain-containing protein</fullName>
    </submittedName>
</protein>
<dbReference type="Pfam" id="PF13487">
    <property type="entry name" value="HD_5"/>
    <property type="match status" value="1"/>
</dbReference>
<dbReference type="RefSeq" id="WP_229536769.1">
    <property type="nucleotide sequence ID" value="NZ_JAJHJB010000041.1"/>
</dbReference>
<accession>A0ABS8I0G0</accession>
<evidence type="ECO:0000313" key="2">
    <source>
        <dbReference type="EMBL" id="MCC5467829.1"/>
    </source>
</evidence>
<evidence type="ECO:0000259" key="1">
    <source>
        <dbReference type="PROSITE" id="PS51832"/>
    </source>
</evidence>
<dbReference type="EMBL" id="JAJHJB010000041">
    <property type="protein sequence ID" value="MCC5467829.1"/>
    <property type="molecule type" value="Genomic_DNA"/>
</dbReference>
<keyword evidence="3" id="KW-1185">Reference proteome</keyword>
<dbReference type="Proteomes" id="UP001165492">
    <property type="component" value="Unassembled WGS sequence"/>
</dbReference>
<proteinExistence type="predicted"/>
<dbReference type="InterPro" id="IPR003607">
    <property type="entry name" value="HD/PDEase_dom"/>
</dbReference>
<sequence>MRQIRLTEVHPGMILARNLYSRKGHILLASGVRLTEVYLHKLRRLKVKTLFIHDERYADIAIPEYLSIETQQRAFSILSSTMEKIHNKEAFAIDSISSIASDIVEELIIQPSISIQLTGIATHDDYTLDHSLNCAIYAALLAHSCSFSIPQIKEITCGALLHDVGKMNVDKKIINKPDRLTEKEFGIIKQHPQSGFNLLVKKRWELSSLVAHMAWQHHEKIDGTGYPRGLQGEEILNYARLLAITDVYEAITGCRPYRKAMNLEEAYDIIHSGLGTAFDEHFGKIFLSKMALYFPGMEVLLNTGEKAIVVSLLENTPRQPMIRLIAYPDGTAYSPPIEINLAENAHLSIVSASHI</sequence>
<dbReference type="Gene3D" id="1.10.3210.10">
    <property type="entry name" value="Hypothetical protein af1432"/>
    <property type="match status" value="1"/>
</dbReference>
<feature type="domain" description="HD-GYP" evidence="1">
    <location>
        <begin position="105"/>
        <end position="302"/>
    </location>
</feature>
<dbReference type="PANTHER" id="PTHR43155">
    <property type="entry name" value="CYCLIC DI-GMP PHOSPHODIESTERASE PA4108-RELATED"/>
    <property type="match status" value="1"/>
</dbReference>
<dbReference type="InterPro" id="IPR037522">
    <property type="entry name" value="HD_GYP_dom"/>
</dbReference>